<dbReference type="STRING" id="1561998.A0A1I7V499"/>
<evidence type="ECO:0000259" key="3">
    <source>
        <dbReference type="PROSITE" id="PS51767"/>
    </source>
</evidence>
<dbReference type="GO" id="GO:0005764">
    <property type="term" value="C:lysosome"/>
    <property type="evidence" value="ECO:0007669"/>
    <property type="project" value="TreeGrafter"/>
</dbReference>
<dbReference type="InterPro" id="IPR001461">
    <property type="entry name" value="Aspartic_peptidase_A1"/>
</dbReference>
<sequence>MVQAHFLLISILFFGFCHAGIFQHPLIFRESLKKRNGLALLPQDVKDFGDSEYIGIITIGRPYQTFKVAIQTGTSSLWIPAPEADSSCNGKTHFYPKTSDTFRVTGRNFDLTYGMGTMFQDRVSGYMGQDLVTFGAYEEAQLKIPNSLFGLALTISNRFSNDTNIDGILGLAPAMNYDRVYLSPLLNAIKQGLLDYSLFSVYLETHGSETNVPGGMFTYGGIDIDHCGPIIDWLPFVSDTNYGFMIDGVAIGNYNYTRKMQVMTDTGTPYIAAPFYVLQGIVATLGAKYDNTTLSYYVDCDSVNLTLDIVIGTKKYSVEPKNYVIDVSALY</sequence>
<evidence type="ECO:0000256" key="1">
    <source>
        <dbReference type="ARBA" id="ARBA00007447"/>
    </source>
</evidence>
<dbReference type="eggNOG" id="KOG1339">
    <property type="taxonomic scope" value="Eukaryota"/>
</dbReference>
<name>A0A1I7V499_9PELO</name>
<dbReference type="CDD" id="cd05471">
    <property type="entry name" value="pepsin_like"/>
    <property type="match status" value="1"/>
</dbReference>
<dbReference type="Gene3D" id="2.40.70.10">
    <property type="entry name" value="Acid Proteases"/>
    <property type="match status" value="2"/>
</dbReference>
<organism evidence="4 5">
    <name type="scientific">Caenorhabditis tropicalis</name>
    <dbReference type="NCBI Taxonomy" id="1561998"/>
    <lineage>
        <taxon>Eukaryota</taxon>
        <taxon>Metazoa</taxon>
        <taxon>Ecdysozoa</taxon>
        <taxon>Nematoda</taxon>
        <taxon>Chromadorea</taxon>
        <taxon>Rhabditida</taxon>
        <taxon>Rhabditina</taxon>
        <taxon>Rhabditomorpha</taxon>
        <taxon>Rhabditoidea</taxon>
        <taxon>Rhabditidae</taxon>
        <taxon>Peloderinae</taxon>
        <taxon>Caenorhabditis</taxon>
    </lineage>
</organism>
<dbReference type="GO" id="GO:0004190">
    <property type="term" value="F:aspartic-type endopeptidase activity"/>
    <property type="evidence" value="ECO:0007669"/>
    <property type="project" value="InterPro"/>
</dbReference>
<dbReference type="PROSITE" id="PS51767">
    <property type="entry name" value="PEPTIDASE_A1"/>
    <property type="match status" value="1"/>
</dbReference>
<evidence type="ECO:0000256" key="2">
    <source>
        <dbReference type="SAM" id="SignalP"/>
    </source>
</evidence>
<keyword evidence="2" id="KW-0732">Signal</keyword>
<dbReference type="WBParaSite" id="Csp11.Scaffold630.g22244.t1">
    <property type="protein sequence ID" value="Csp11.Scaffold630.g22244.t1"/>
    <property type="gene ID" value="Csp11.Scaffold630.g22244"/>
</dbReference>
<reference evidence="5" key="1">
    <citation type="submission" date="2016-11" db="UniProtKB">
        <authorList>
            <consortium name="WormBaseParasite"/>
        </authorList>
    </citation>
    <scope>IDENTIFICATION</scope>
</reference>
<dbReference type="PANTHER" id="PTHR47966">
    <property type="entry name" value="BETA-SITE APP-CLEAVING ENZYME, ISOFORM A-RELATED"/>
    <property type="match status" value="1"/>
</dbReference>
<keyword evidence="4" id="KW-1185">Reference proteome</keyword>
<dbReference type="SUPFAM" id="SSF50630">
    <property type="entry name" value="Acid proteases"/>
    <property type="match status" value="1"/>
</dbReference>
<feature type="domain" description="Peptidase A1" evidence="3">
    <location>
        <begin position="53"/>
        <end position="331"/>
    </location>
</feature>
<dbReference type="GO" id="GO:0006508">
    <property type="term" value="P:proteolysis"/>
    <property type="evidence" value="ECO:0007669"/>
    <property type="project" value="InterPro"/>
</dbReference>
<dbReference type="PANTHER" id="PTHR47966:SF30">
    <property type="entry name" value="PEPTIDASE A1 DOMAIN-CONTAINING PROTEIN"/>
    <property type="match status" value="1"/>
</dbReference>
<feature type="signal peptide" evidence="2">
    <location>
        <begin position="1"/>
        <end position="19"/>
    </location>
</feature>
<dbReference type="Pfam" id="PF00026">
    <property type="entry name" value="Asp"/>
    <property type="match status" value="1"/>
</dbReference>
<dbReference type="InterPro" id="IPR021109">
    <property type="entry name" value="Peptidase_aspartic_dom_sf"/>
</dbReference>
<comment type="similarity">
    <text evidence="1">Belongs to the peptidase A1 family.</text>
</comment>
<dbReference type="PRINTS" id="PR00792">
    <property type="entry name" value="PEPSIN"/>
</dbReference>
<protein>
    <submittedName>
        <fullName evidence="5">Peptidase A1 domain-containing protein</fullName>
    </submittedName>
</protein>
<evidence type="ECO:0000313" key="4">
    <source>
        <dbReference type="Proteomes" id="UP000095282"/>
    </source>
</evidence>
<dbReference type="AlphaFoldDB" id="A0A1I7V499"/>
<dbReference type="Proteomes" id="UP000095282">
    <property type="component" value="Unplaced"/>
</dbReference>
<dbReference type="InterPro" id="IPR033121">
    <property type="entry name" value="PEPTIDASE_A1"/>
</dbReference>
<accession>A0A1I7V499</accession>
<evidence type="ECO:0000313" key="5">
    <source>
        <dbReference type="WBParaSite" id="Csp11.Scaffold630.g22244.t1"/>
    </source>
</evidence>
<proteinExistence type="inferred from homology"/>
<dbReference type="InterPro" id="IPR034164">
    <property type="entry name" value="Pepsin-like_dom"/>
</dbReference>
<feature type="chain" id="PRO_5009309783" evidence="2">
    <location>
        <begin position="20"/>
        <end position="331"/>
    </location>
</feature>